<gene>
    <name evidence="2" type="ORF">HYDPIDRAFT_29216</name>
</gene>
<dbReference type="InterPro" id="IPR039254">
    <property type="entry name" value="Rds1"/>
</dbReference>
<dbReference type="Proteomes" id="UP000053820">
    <property type="component" value="Unassembled WGS sequence"/>
</dbReference>
<sequence>MIKSSLASAGFIFSLLPQVAFAFSSARDTSGSELNEVQVLNSLLAREHMGNAFYNQSFTKYCQQGFLDAGLPIWARNRWTEMAEHQATYVSFLQNILGDEAVQPCTYNFPDQDPWSFADLSYMLETSGISAYSGAARYLSSQDLVSTFGAILATKARHAAWVNSAINDANPWSSAFETPLDLNQVFTLTSGFVVSCPSAQPASTAPTKPFSKLTLPPKSQPGQTTQLSFDAPDSSNNLYAWFASGLQSVVVLLNGDKTVTIPPHIKGTVYALVCTSNSTMNDALTVAGPVFLNFNYDANGQHIP</sequence>
<dbReference type="PANTHER" id="PTHR38705">
    <property type="entry name" value="PROTEIN RDS1"/>
    <property type="match status" value="1"/>
</dbReference>
<evidence type="ECO:0000313" key="2">
    <source>
        <dbReference type="EMBL" id="KIJ63871.1"/>
    </source>
</evidence>
<evidence type="ECO:0000256" key="1">
    <source>
        <dbReference type="SAM" id="SignalP"/>
    </source>
</evidence>
<feature type="signal peptide" evidence="1">
    <location>
        <begin position="1"/>
        <end position="22"/>
    </location>
</feature>
<evidence type="ECO:0008006" key="4">
    <source>
        <dbReference type="Google" id="ProtNLM"/>
    </source>
</evidence>
<proteinExistence type="predicted"/>
<organism evidence="2 3">
    <name type="scientific">Hydnomerulius pinastri MD-312</name>
    <dbReference type="NCBI Taxonomy" id="994086"/>
    <lineage>
        <taxon>Eukaryota</taxon>
        <taxon>Fungi</taxon>
        <taxon>Dikarya</taxon>
        <taxon>Basidiomycota</taxon>
        <taxon>Agaricomycotina</taxon>
        <taxon>Agaricomycetes</taxon>
        <taxon>Agaricomycetidae</taxon>
        <taxon>Boletales</taxon>
        <taxon>Boletales incertae sedis</taxon>
        <taxon>Leucogyrophana</taxon>
    </lineage>
</organism>
<dbReference type="InterPro" id="IPR009078">
    <property type="entry name" value="Ferritin-like_SF"/>
</dbReference>
<reference evidence="2 3" key="1">
    <citation type="submission" date="2014-04" db="EMBL/GenBank/DDBJ databases">
        <title>Evolutionary Origins and Diversification of the Mycorrhizal Mutualists.</title>
        <authorList>
            <consortium name="DOE Joint Genome Institute"/>
            <consortium name="Mycorrhizal Genomics Consortium"/>
            <person name="Kohler A."/>
            <person name="Kuo A."/>
            <person name="Nagy L.G."/>
            <person name="Floudas D."/>
            <person name="Copeland A."/>
            <person name="Barry K.W."/>
            <person name="Cichocki N."/>
            <person name="Veneault-Fourrey C."/>
            <person name="LaButti K."/>
            <person name="Lindquist E.A."/>
            <person name="Lipzen A."/>
            <person name="Lundell T."/>
            <person name="Morin E."/>
            <person name="Murat C."/>
            <person name="Riley R."/>
            <person name="Ohm R."/>
            <person name="Sun H."/>
            <person name="Tunlid A."/>
            <person name="Henrissat B."/>
            <person name="Grigoriev I.V."/>
            <person name="Hibbett D.S."/>
            <person name="Martin F."/>
        </authorList>
    </citation>
    <scope>NUCLEOTIDE SEQUENCE [LARGE SCALE GENOMIC DNA]</scope>
    <source>
        <strain evidence="2 3">MD-312</strain>
    </source>
</reference>
<dbReference type="HOGENOM" id="CLU_029630_0_0_1"/>
<protein>
    <recommendedName>
        <fullName evidence="4">Ferroxidase</fullName>
    </recommendedName>
</protein>
<dbReference type="EMBL" id="KN839849">
    <property type="protein sequence ID" value="KIJ63871.1"/>
    <property type="molecule type" value="Genomic_DNA"/>
</dbReference>
<feature type="chain" id="PRO_5002205308" description="Ferroxidase" evidence="1">
    <location>
        <begin position="23"/>
        <end position="304"/>
    </location>
</feature>
<accession>A0A0C9WEE6</accession>
<keyword evidence="1" id="KW-0732">Signal</keyword>
<dbReference type="AlphaFoldDB" id="A0A0C9WEE6"/>
<name>A0A0C9WEE6_9AGAM</name>
<dbReference type="PANTHER" id="PTHR38705:SF1">
    <property type="entry name" value="PROTEIN RDS1"/>
    <property type="match status" value="1"/>
</dbReference>
<dbReference type="SUPFAM" id="SSF47240">
    <property type="entry name" value="Ferritin-like"/>
    <property type="match status" value="1"/>
</dbReference>
<dbReference type="OrthoDB" id="2098436at2759"/>
<keyword evidence="3" id="KW-1185">Reference proteome</keyword>
<dbReference type="Pfam" id="PF13668">
    <property type="entry name" value="Ferritin_2"/>
    <property type="match status" value="1"/>
</dbReference>
<evidence type="ECO:0000313" key="3">
    <source>
        <dbReference type="Proteomes" id="UP000053820"/>
    </source>
</evidence>